<evidence type="ECO:0000256" key="6">
    <source>
        <dbReference type="SAM" id="SignalP"/>
    </source>
</evidence>
<dbReference type="SUPFAM" id="SSF103481">
    <property type="entry name" value="Multidrug resistance efflux transporter EmrE"/>
    <property type="match status" value="1"/>
</dbReference>
<dbReference type="InterPro" id="IPR004853">
    <property type="entry name" value="Sugar_P_trans_dom"/>
</dbReference>
<feature type="transmembrane region" description="Helical" evidence="5">
    <location>
        <begin position="130"/>
        <end position="148"/>
    </location>
</feature>
<keyword evidence="3 5" id="KW-1133">Transmembrane helix</keyword>
<dbReference type="Proteomes" id="UP001177023">
    <property type="component" value="Unassembled WGS sequence"/>
</dbReference>
<dbReference type="InterPro" id="IPR050186">
    <property type="entry name" value="TPT_transporter"/>
</dbReference>
<evidence type="ECO:0000259" key="7">
    <source>
        <dbReference type="Pfam" id="PF03151"/>
    </source>
</evidence>
<dbReference type="Pfam" id="PF03151">
    <property type="entry name" value="TPT"/>
    <property type="match status" value="1"/>
</dbReference>
<comment type="subcellular location">
    <subcellularLocation>
        <location evidence="1">Membrane</location>
        <topology evidence="1">Multi-pass membrane protein</topology>
    </subcellularLocation>
</comment>
<reference evidence="8" key="1">
    <citation type="submission" date="2023-06" db="EMBL/GenBank/DDBJ databases">
        <authorList>
            <person name="Delattre M."/>
        </authorList>
    </citation>
    <scope>NUCLEOTIDE SEQUENCE</scope>
    <source>
        <strain evidence="8">AF72</strain>
    </source>
</reference>
<feature type="transmembrane region" description="Helical" evidence="5">
    <location>
        <begin position="154"/>
        <end position="174"/>
    </location>
</feature>
<evidence type="ECO:0000256" key="5">
    <source>
        <dbReference type="SAM" id="Phobius"/>
    </source>
</evidence>
<evidence type="ECO:0000256" key="4">
    <source>
        <dbReference type="ARBA" id="ARBA00023136"/>
    </source>
</evidence>
<evidence type="ECO:0000313" key="8">
    <source>
        <dbReference type="EMBL" id="CAJ0585628.1"/>
    </source>
</evidence>
<feature type="signal peptide" evidence="6">
    <location>
        <begin position="1"/>
        <end position="25"/>
    </location>
</feature>
<feature type="transmembrane region" description="Helical" evidence="5">
    <location>
        <begin position="43"/>
        <end position="62"/>
    </location>
</feature>
<organism evidence="8 9">
    <name type="scientific">Mesorhabditis spiculigera</name>
    <dbReference type="NCBI Taxonomy" id="96644"/>
    <lineage>
        <taxon>Eukaryota</taxon>
        <taxon>Metazoa</taxon>
        <taxon>Ecdysozoa</taxon>
        <taxon>Nematoda</taxon>
        <taxon>Chromadorea</taxon>
        <taxon>Rhabditida</taxon>
        <taxon>Rhabditina</taxon>
        <taxon>Rhabditomorpha</taxon>
        <taxon>Rhabditoidea</taxon>
        <taxon>Rhabditidae</taxon>
        <taxon>Mesorhabditinae</taxon>
        <taxon>Mesorhabditis</taxon>
    </lineage>
</organism>
<feature type="transmembrane region" description="Helical" evidence="5">
    <location>
        <begin position="186"/>
        <end position="206"/>
    </location>
</feature>
<feature type="transmembrane region" description="Helical" evidence="5">
    <location>
        <begin position="74"/>
        <end position="96"/>
    </location>
</feature>
<feature type="non-terminal residue" evidence="8">
    <location>
        <position position="1"/>
    </location>
</feature>
<feature type="chain" id="PRO_5041277042" description="Sugar phosphate transporter domain-containing protein" evidence="6">
    <location>
        <begin position="26"/>
        <end position="398"/>
    </location>
</feature>
<feature type="domain" description="Sugar phosphate transporter" evidence="7">
    <location>
        <begin position="11"/>
        <end position="303"/>
    </location>
</feature>
<comment type="caution">
    <text evidence="8">The sequence shown here is derived from an EMBL/GenBank/DDBJ whole genome shotgun (WGS) entry which is preliminary data.</text>
</comment>
<evidence type="ECO:0000256" key="2">
    <source>
        <dbReference type="ARBA" id="ARBA00022692"/>
    </source>
</evidence>
<evidence type="ECO:0000313" key="9">
    <source>
        <dbReference type="Proteomes" id="UP001177023"/>
    </source>
</evidence>
<dbReference type="EMBL" id="CATQJA010002706">
    <property type="protein sequence ID" value="CAJ0585628.1"/>
    <property type="molecule type" value="Genomic_DNA"/>
</dbReference>
<gene>
    <name evidence="8" type="ORF">MSPICULIGERA_LOCUS23640</name>
</gene>
<name>A0AA36DE79_9BILA</name>
<dbReference type="GO" id="GO:0016020">
    <property type="term" value="C:membrane"/>
    <property type="evidence" value="ECO:0007669"/>
    <property type="project" value="UniProtKB-SubCell"/>
</dbReference>
<dbReference type="PANTHER" id="PTHR11132">
    <property type="entry name" value="SOLUTE CARRIER FAMILY 35"/>
    <property type="match status" value="1"/>
</dbReference>
<proteinExistence type="predicted"/>
<keyword evidence="4 5" id="KW-0472">Membrane</keyword>
<accession>A0AA36DE79</accession>
<sequence>MLKFLCLFKVRIVLLCLLWYSISSASSITNKMLLQEYPYPMTVGLSALMCIPICAAPLLRVWEKRRVTLGSFHFTRMLVPISFGRALAVASAYFSLYKMPVSYTHTVKATMPLFAVFLGRVFLKERQSMAVYCSLLPIVAGVIIASATELSFSGIGLMAALFSTFMYSLLNILVKKILRETEIHPIRLLSLNSQLAALFYFPGWFYEDALSMISAMMSEGPSTVPVPDLKMLYLLFLSGVLAFAQSVCSYTLIHELTALSYAVCNTAKRITVITASLLTLHNPVTGPNIFGMSLAIVGVFAYNRAKQGHKEEKHTLPMTRTHTTLSDACLVAMDTKSMNGYKPAKPWLIVSCQRREPAITSGSRLAAELDWNAASELRERNVDDFNFHNRDRRSGKFA</sequence>
<feature type="transmembrane region" description="Helical" evidence="5">
    <location>
        <begin position="231"/>
        <end position="253"/>
    </location>
</feature>
<feature type="transmembrane region" description="Helical" evidence="5">
    <location>
        <begin position="102"/>
        <end position="123"/>
    </location>
</feature>
<dbReference type="InterPro" id="IPR037185">
    <property type="entry name" value="EmrE-like"/>
</dbReference>
<evidence type="ECO:0000256" key="3">
    <source>
        <dbReference type="ARBA" id="ARBA00022989"/>
    </source>
</evidence>
<dbReference type="AlphaFoldDB" id="A0AA36DE79"/>
<keyword evidence="6" id="KW-0732">Signal</keyword>
<evidence type="ECO:0000256" key="1">
    <source>
        <dbReference type="ARBA" id="ARBA00004141"/>
    </source>
</evidence>
<protein>
    <recommendedName>
        <fullName evidence="7">Sugar phosphate transporter domain-containing protein</fullName>
    </recommendedName>
</protein>
<keyword evidence="9" id="KW-1185">Reference proteome</keyword>
<keyword evidence="2 5" id="KW-0812">Transmembrane</keyword>